<evidence type="ECO:0000313" key="1">
    <source>
        <dbReference type="EMBL" id="EAS46230.1"/>
    </source>
</evidence>
<organism evidence="1 2">
    <name type="scientific">gamma proteobacterium HTCC2207</name>
    <dbReference type="NCBI Taxonomy" id="314287"/>
    <lineage>
        <taxon>Bacteria</taxon>
        <taxon>Pseudomonadati</taxon>
        <taxon>Pseudomonadota</taxon>
        <taxon>Gammaproteobacteria</taxon>
        <taxon>Cellvibrionales</taxon>
        <taxon>Porticoccaceae</taxon>
        <taxon>SAR92 clade</taxon>
    </lineage>
</organism>
<sequence length="30" mass="3225">MVINVGFAVGKPNIDAVFLLAIANNYSLLF</sequence>
<dbReference type="EMBL" id="AAPI01000008">
    <property type="protein sequence ID" value="EAS46230.1"/>
    <property type="molecule type" value="Genomic_DNA"/>
</dbReference>
<keyword evidence="2" id="KW-1185">Reference proteome</keyword>
<evidence type="ECO:0000313" key="2">
    <source>
        <dbReference type="Proteomes" id="UP000005555"/>
    </source>
</evidence>
<dbReference type="HOGENOM" id="CLU_3403733_0_0_6"/>
<gene>
    <name evidence="1" type="ORF">GB2207_05699</name>
</gene>
<name>Q1YPX9_9GAMM</name>
<dbReference type="Proteomes" id="UP000005555">
    <property type="component" value="Unassembled WGS sequence"/>
</dbReference>
<protein>
    <submittedName>
        <fullName evidence="1">Uncharacterized protein</fullName>
    </submittedName>
</protein>
<dbReference type="AlphaFoldDB" id="Q1YPX9"/>
<reference evidence="1 2" key="1">
    <citation type="submission" date="2006-03" db="EMBL/GenBank/DDBJ databases">
        <authorList>
            <person name="Giovannoni S.J."/>
            <person name="Cho J.-C."/>
            <person name="Ferriera S."/>
            <person name="Johnson J."/>
            <person name="Kravitz S."/>
            <person name="Halpern A."/>
            <person name="Remington K."/>
            <person name="Beeson K."/>
            <person name="Tran B."/>
            <person name="Rogers Y.-H."/>
            <person name="Friedman R."/>
            <person name="Venter J.C."/>
        </authorList>
    </citation>
    <scope>NUCLEOTIDE SEQUENCE [LARGE SCALE GENOMIC DNA]</scope>
    <source>
        <strain evidence="1 2">HTCC2207</strain>
    </source>
</reference>
<proteinExistence type="predicted"/>
<accession>Q1YPX9</accession>
<comment type="caution">
    <text evidence="1">The sequence shown here is derived from an EMBL/GenBank/DDBJ whole genome shotgun (WGS) entry which is preliminary data.</text>
</comment>